<evidence type="ECO:0000256" key="1">
    <source>
        <dbReference type="ARBA" id="ARBA00023015"/>
    </source>
</evidence>
<keyword evidence="1" id="KW-0805">Transcription regulation</keyword>
<reference evidence="5 6" key="1">
    <citation type="submission" date="2021-12" db="EMBL/GenBank/DDBJ databases">
        <title>Genome seq of P8.</title>
        <authorList>
            <person name="Seo T."/>
        </authorList>
    </citation>
    <scope>NUCLEOTIDE SEQUENCE [LARGE SCALE GENOMIC DNA]</scope>
    <source>
        <strain evidence="5 6">P8</strain>
    </source>
</reference>
<protein>
    <recommendedName>
        <fullName evidence="4">GntR C-terminal domain-containing protein</fullName>
    </recommendedName>
</protein>
<sequence>MGAVEGVIITLAAARATKAALSRVEAALDAMRLADADRRVHLSTAEMAVNPVPTDLVAVPIDGRHAPLAAA</sequence>
<organism evidence="5 6">
    <name type="scientific">Pelomonas cellulosilytica</name>
    <dbReference type="NCBI Taxonomy" id="2906762"/>
    <lineage>
        <taxon>Bacteria</taxon>
        <taxon>Pseudomonadati</taxon>
        <taxon>Pseudomonadota</taxon>
        <taxon>Betaproteobacteria</taxon>
        <taxon>Burkholderiales</taxon>
        <taxon>Sphaerotilaceae</taxon>
        <taxon>Roseateles</taxon>
    </lineage>
</organism>
<keyword evidence="3" id="KW-0804">Transcription</keyword>
<evidence type="ECO:0000259" key="4">
    <source>
        <dbReference type="Pfam" id="PF07729"/>
    </source>
</evidence>
<evidence type="ECO:0000256" key="3">
    <source>
        <dbReference type="ARBA" id="ARBA00023163"/>
    </source>
</evidence>
<dbReference type="InterPro" id="IPR008920">
    <property type="entry name" value="TF_FadR/GntR_C"/>
</dbReference>
<keyword evidence="2" id="KW-0238">DNA-binding</keyword>
<comment type="caution">
    <text evidence="5">The sequence shown here is derived from an EMBL/GenBank/DDBJ whole genome shotgun (WGS) entry which is preliminary data.</text>
</comment>
<keyword evidence="6" id="KW-1185">Reference proteome</keyword>
<gene>
    <name evidence="5" type="ORF">LXT13_07610</name>
</gene>
<evidence type="ECO:0000256" key="2">
    <source>
        <dbReference type="ARBA" id="ARBA00023125"/>
    </source>
</evidence>
<dbReference type="SUPFAM" id="SSF48008">
    <property type="entry name" value="GntR ligand-binding domain-like"/>
    <property type="match status" value="1"/>
</dbReference>
<dbReference type="Pfam" id="PF07729">
    <property type="entry name" value="FCD"/>
    <property type="match status" value="1"/>
</dbReference>
<dbReference type="Gene3D" id="1.20.120.530">
    <property type="entry name" value="GntR ligand-binding domain-like"/>
    <property type="match status" value="1"/>
</dbReference>
<dbReference type="Proteomes" id="UP001200741">
    <property type="component" value="Unassembled WGS sequence"/>
</dbReference>
<feature type="domain" description="GntR C-terminal" evidence="4">
    <location>
        <begin position="3"/>
        <end position="55"/>
    </location>
</feature>
<dbReference type="InterPro" id="IPR011711">
    <property type="entry name" value="GntR_C"/>
</dbReference>
<accession>A0ABS8XU09</accession>
<name>A0ABS8XU09_9BURK</name>
<proteinExistence type="predicted"/>
<dbReference type="RefSeq" id="WP_233371238.1">
    <property type="nucleotide sequence ID" value="NZ_JAJTWU010000003.1"/>
</dbReference>
<dbReference type="EMBL" id="JAJTWU010000003">
    <property type="protein sequence ID" value="MCE4554311.1"/>
    <property type="molecule type" value="Genomic_DNA"/>
</dbReference>
<evidence type="ECO:0000313" key="6">
    <source>
        <dbReference type="Proteomes" id="UP001200741"/>
    </source>
</evidence>
<evidence type="ECO:0000313" key="5">
    <source>
        <dbReference type="EMBL" id="MCE4554311.1"/>
    </source>
</evidence>